<proteinExistence type="predicted"/>
<organism evidence="2">
    <name type="scientific">Nyssomyia neivai</name>
    <dbReference type="NCBI Taxonomy" id="330878"/>
    <lineage>
        <taxon>Eukaryota</taxon>
        <taxon>Metazoa</taxon>
        <taxon>Ecdysozoa</taxon>
        <taxon>Arthropoda</taxon>
        <taxon>Hexapoda</taxon>
        <taxon>Insecta</taxon>
        <taxon>Pterygota</taxon>
        <taxon>Neoptera</taxon>
        <taxon>Endopterygota</taxon>
        <taxon>Diptera</taxon>
        <taxon>Nematocera</taxon>
        <taxon>Psychodoidea</taxon>
        <taxon>Psychodidae</taxon>
        <taxon>Nyssomyia</taxon>
    </lineage>
</organism>
<keyword evidence="1" id="KW-0732">Signal</keyword>
<feature type="signal peptide" evidence="1">
    <location>
        <begin position="1"/>
        <end position="20"/>
    </location>
</feature>
<evidence type="ECO:0000256" key="1">
    <source>
        <dbReference type="SAM" id="SignalP"/>
    </source>
</evidence>
<reference evidence="2" key="1">
    <citation type="submission" date="2016-12" db="EMBL/GenBank/DDBJ databases">
        <title>An insight into the sialome and mialome of the sand fly, Nyssomyia neivai.</title>
        <authorList>
            <person name="Sebastian V."/>
            <person name="Goulart T.M."/>
            <person name="Oliveira W."/>
            <person name="Calvo E."/>
            <person name="Oliveira L.F."/>
            <person name="Pinto M.C."/>
            <person name="Rosselino A.M."/>
            <person name="Ribeiro J.M."/>
        </authorList>
    </citation>
    <scope>NUCLEOTIDE SEQUENCE</scope>
</reference>
<evidence type="ECO:0000313" key="2">
    <source>
        <dbReference type="EMBL" id="JAV02269.1"/>
    </source>
</evidence>
<feature type="chain" id="PRO_5013063862" evidence="1">
    <location>
        <begin position="21"/>
        <end position="72"/>
    </location>
</feature>
<protein>
    <submittedName>
        <fullName evidence="2">Putative pupal cuticle protein c1b</fullName>
    </submittedName>
</protein>
<sequence length="72" mass="8102">MQKLTILLVILGMFVAASWAAPKPQIAITPFGYTAGYTAYASPYLASPYRYYSPYRYAYPGYGYYGYPYAVV</sequence>
<dbReference type="EMBL" id="GFDF01011815">
    <property type="protein sequence ID" value="JAV02269.1"/>
    <property type="molecule type" value="Transcribed_RNA"/>
</dbReference>
<accession>A0A1L8D726</accession>
<name>A0A1L8D726_9DIPT</name>
<dbReference type="AlphaFoldDB" id="A0A1L8D726"/>